<feature type="transmembrane region" description="Helical" evidence="1">
    <location>
        <begin position="217"/>
        <end position="236"/>
    </location>
</feature>
<feature type="transmembrane region" description="Helical" evidence="1">
    <location>
        <begin position="71"/>
        <end position="91"/>
    </location>
</feature>
<keyword evidence="1" id="KW-0812">Transmembrane</keyword>
<organism evidence="2 3">
    <name type="scientific">Sporotomaculum syntrophicum</name>
    <dbReference type="NCBI Taxonomy" id="182264"/>
    <lineage>
        <taxon>Bacteria</taxon>
        <taxon>Bacillati</taxon>
        <taxon>Bacillota</taxon>
        <taxon>Clostridia</taxon>
        <taxon>Eubacteriales</taxon>
        <taxon>Desulfallaceae</taxon>
        <taxon>Sporotomaculum</taxon>
    </lineage>
</organism>
<keyword evidence="3" id="KW-1185">Reference proteome</keyword>
<evidence type="ECO:0000256" key="1">
    <source>
        <dbReference type="SAM" id="Phobius"/>
    </source>
</evidence>
<dbReference type="AlphaFoldDB" id="A0A9D3AV76"/>
<evidence type="ECO:0000313" key="3">
    <source>
        <dbReference type="Proteomes" id="UP000798488"/>
    </source>
</evidence>
<dbReference type="EMBL" id="LSRS01000011">
    <property type="protein sequence ID" value="KAF1083740.1"/>
    <property type="molecule type" value="Genomic_DNA"/>
</dbReference>
<feature type="transmembrane region" description="Helical" evidence="1">
    <location>
        <begin position="157"/>
        <end position="175"/>
    </location>
</feature>
<accession>A0A9D3AV76</accession>
<protein>
    <recommendedName>
        <fullName evidence="4">Acyltransferase family protein</fullName>
    </recommendedName>
</protein>
<feature type="transmembrane region" description="Helical" evidence="1">
    <location>
        <begin position="97"/>
        <end position="115"/>
    </location>
</feature>
<evidence type="ECO:0000313" key="2">
    <source>
        <dbReference type="EMBL" id="KAF1083740.1"/>
    </source>
</evidence>
<keyword evidence="1" id="KW-1133">Transmembrane helix</keyword>
<keyword evidence="1" id="KW-0472">Membrane</keyword>
<gene>
    <name evidence="2" type="ORF">SPSYN_03089</name>
</gene>
<dbReference type="OrthoDB" id="847983at2"/>
<proteinExistence type="predicted"/>
<reference evidence="2" key="1">
    <citation type="submission" date="2016-02" db="EMBL/GenBank/DDBJ databases">
        <title>Draft Genome Sequence of Sporotomaculum syntrophicum Strain FB, a Syntrophic Benzoate Degrader.</title>
        <authorList>
            <person name="Nobu M.K."/>
            <person name="Narihiro T."/>
            <person name="Qiu Y.-L."/>
            <person name="Ohashi A."/>
            <person name="Liu W.-T."/>
            <person name="Yuji S."/>
        </authorList>
    </citation>
    <scope>NUCLEOTIDE SEQUENCE</scope>
    <source>
        <strain evidence="2">FB</strain>
    </source>
</reference>
<comment type="caution">
    <text evidence="2">The sequence shown here is derived from an EMBL/GenBank/DDBJ whole genome shotgun (WGS) entry which is preliminary data.</text>
</comment>
<feature type="transmembrane region" description="Helical" evidence="1">
    <location>
        <begin position="122"/>
        <end position="142"/>
    </location>
</feature>
<feature type="transmembrane region" description="Helical" evidence="1">
    <location>
        <begin position="44"/>
        <end position="64"/>
    </location>
</feature>
<sequence>MWAYLFTVALEMLTSYLLTSFLQIGNFQASYWVKEFFNGGSGPGSYFVPLVLQIIFFLPVLYILAQKNANLMLIGAFALNILFELGCYYWAMPQSTYRFIFLRYLFAIALGIWLAKAKHINWYLVTAGALLSLLYITGVSFYDLRPPVQPDWSPQNAPAFFWPFMVVLLGLKLLPEQANGPVKLIAALGKASYHIFLSQMVYFYYMDYLFAKLPLGLYILINLTICLSAGYLFYLLEQKLRAVLNTKKEAGYAVSQ</sequence>
<feature type="transmembrane region" description="Helical" evidence="1">
    <location>
        <begin position="187"/>
        <end position="205"/>
    </location>
</feature>
<evidence type="ECO:0008006" key="4">
    <source>
        <dbReference type="Google" id="ProtNLM"/>
    </source>
</evidence>
<dbReference type="Proteomes" id="UP000798488">
    <property type="component" value="Unassembled WGS sequence"/>
</dbReference>
<feature type="transmembrane region" description="Helical" evidence="1">
    <location>
        <begin position="5"/>
        <end position="24"/>
    </location>
</feature>
<name>A0A9D3AV76_9FIRM</name>